<evidence type="ECO:0000313" key="3">
    <source>
        <dbReference type="EMBL" id="GKZ27516.1"/>
    </source>
</evidence>
<dbReference type="EMBL" id="BROQ01000225">
    <property type="protein sequence ID" value="GKZ27516.1"/>
    <property type="molecule type" value="Genomic_DNA"/>
</dbReference>
<dbReference type="AlphaFoldDB" id="A0A9W6DU34"/>
<feature type="region of interest" description="Disordered" evidence="1">
    <location>
        <begin position="245"/>
        <end position="265"/>
    </location>
</feature>
<sequence length="414" mass="46001">MVGQTCVQGTPSGKLSGAAVKTAAKVNKLILKDFGDKISAHPAVDLTELLQFKLKTYPPLRQVFIDSAVQATSTKSTDIPAGPPPDVREGFLVPSDVTVIRPLSMVVTRATQSASPYASDSSDILSMIRGLNDLILRSDILWHWGSTAVLGLTPNLALKLGDHIDVDHLAMVEEIKHHNLRIPIPDTHGVLQQPGTMRTFIFMSRMPGEPLDSIWERLSPHQKASIREQLNVIFSDLRSLPFTPSDEPGAVYGGGTPRRCKDTRRKTRVADTPISNEMEFNHSLSFNPRRNETGHIAMIRAYLTTEHRVVMTHADLHPRNIMVTLTPCSVDELCPQASDVLAGTDDPPSEQVKITGIIDWEMCGWYPEYWEYLKALNAVFAGSEFDDWWEYLPTTTGVWPKEHAVDLMLDGWCG</sequence>
<reference evidence="3" key="1">
    <citation type="submission" date="2022-07" db="EMBL/GenBank/DDBJ databases">
        <title>Taxonomy of Aspergillus series Nigri: significant species reduction supported by multi-species coalescent approaches.</title>
        <authorList>
            <person name="Bian C."/>
            <person name="Kusuya Y."/>
            <person name="Sklenar F."/>
            <person name="D'hooge E."/>
            <person name="Yaguchi T."/>
            <person name="Takahashi H."/>
            <person name="Hubka V."/>
        </authorList>
    </citation>
    <scope>NUCLEOTIDE SEQUENCE</scope>
    <source>
        <strain evidence="3">CBS 733.88</strain>
    </source>
</reference>
<dbReference type="InterPro" id="IPR011009">
    <property type="entry name" value="Kinase-like_dom_sf"/>
</dbReference>
<feature type="domain" description="Aminoglycoside phosphotransferase" evidence="2">
    <location>
        <begin position="178"/>
        <end position="327"/>
    </location>
</feature>
<evidence type="ECO:0000256" key="1">
    <source>
        <dbReference type="SAM" id="MobiDB-lite"/>
    </source>
</evidence>
<dbReference type="SUPFAM" id="SSF56112">
    <property type="entry name" value="Protein kinase-like (PK-like)"/>
    <property type="match status" value="1"/>
</dbReference>
<dbReference type="Proteomes" id="UP001143548">
    <property type="component" value="Unassembled WGS sequence"/>
</dbReference>
<evidence type="ECO:0000259" key="2">
    <source>
        <dbReference type="Pfam" id="PF01636"/>
    </source>
</evidence>
<dbReference type="Gene3D" id="3.90.1200.10">
    <property type="match status" value="1"/>
</dbReference>
<comment type="caution">
    <text evidence="3">The sequence shown here is derived from an EMBL/GenBank/DDBJ whole genome shotgun (WGS) entry which is preliminary data.</text>
</comment>
<accession>A0A9W6DU34</accession>
<dbReference type="Pfam" id="PF01636">
    <property type="entry name" value="APH"/>
    <property type="match status" value="1"/>
</dbReference>
<dbReference type="PANTHER" id="PTHR21310">
    <property type="entry name" value="AMINOGLYCOSIDE PHOSPHOTRANSFERASE-RELATED-RELATED"/>
    <property type="match status" value="1"/>
</dbReference>
<dbReference type="InterPro" id="IPR051678">
    <property type="entry name" value="AGP_Transferase"/>
</dbReference>
<proteinExistence type="predicted"/>
<evidence type="ECO:0000313" key="4">
    <source>
        <dbReference type="Proteomes" id="UP001143548"/>
    </source>
</evidence>
<gene>
    <name evidence="3" type="ORF">AbraCBS73388_004831</name>
</gene>
<dbReference type="PANTHER" id="PTHR21310:SF15">
    <property type="entry name" value="AMINOGLYCOSIDE PHOSPHOTRANSFERASE DOMAIN-CONTAINING PROTEIN"/>
    <property type="match status" value="1"/>
</dbReference>
<dbReference type="InterPro" id="IPR002575">
    <property type="entry name" value="Aminoglycoside_PTrfase"/>
</dbReference>
<organism evidence="3 4">
    <name type="scientific">Aspergillus brasiliensis</name>
    <dbReference type="NCBI Taxonomy" id="319629"/>
    <lineage>
        <taxon>Eukaryota</taxon>
        <taxon>Fungi</taxon>
        <taxon>Dikarya</taxon>
        <taxon>Ascomycota</taxon>
        <taxon>Pezizomycotina</taxon>
        <taxon>Eurotiomycetes</taxon>
        <taxon>Eurotiomycetidae</taxon>
        <taxon>Eurotiales</taxon>
        <taxon>Aspergillaceae</taxon>
        <taxon>Aspergillus</taxon>
        <taxon>Aspergillus subgen. Circumdati</taxon>
    </lineage>
</organism>
<protein>
    <recommendedName>
        <fullName evidence="2">Aminoglycoside phosphotransferase domain-containing protein</fullName>
    </recommendedName>
</protein>
<name>A0A9W6DU34_9EURO</name>